<dbReference type="Proteomes" id="UP001597448">
    <property type="component" value="Unassembled WGS sequence"/>
</dbReference>
<comment type="caution">
    <text evidence="2">The sequence shown here is derived from an EMBL/GenBank/DDBJ whole genome shotgun (WGS) entry which is preliminary data.</text>
</comment>
<name>A0ABW5FJH7_9BACL</name>
<dbReference type="InterPro" id="IPR024185">
    <property type="entry name" value="FTHF_cligase-like_sf"/>
</dbReference>
<gene>
    <name evidence="2" type="ORF">ACFSX3_29075</name>
</gene>
<dbReference type="PANTHER" id="PTHR43682:SF1">
    <property type="entry name" value="LACTATE UTILIZATION PROTEIN C"/>
    <property type="match status" value="1"/>
</dbReference>
<dbReference type="InterPro" id="IPR037171">
    <property type="entry name" value="NagB/RpiA_transferase-like"/>
</dbReference>
<sequence length="234" mass="25614">MTATTNTSANRNTNKEAFLNTIASKLGRERRIEVQRPAIRELIPNSYGPLTQDDLVEMLKEQCFFIHTQVIETTRELLQRTLDDLLEANGGGTVMTSGDPRFREYGLAFPDAAVWEEAAGRAENIRRAESANTAIVFADCALAESGTVVVESRPDQGRSLHFLPAHYIAVIEREKLVLRSTDAAAAFNRRIQAGEPVGSSINFISGPSNSADIEMKLVVGVHGPLRATYVLITG</sequence>
<dbReference type="Pfam" id="PF02589">
    <property type="entry name" value="LUD_dom"/>
    <property type="match status" value="1"/>
</dbReference>
<dbReference type="EMBL" id="JBHUKY010000078">
    <property type="protein sequence ID" value="MFD2413927.1"/>
    <property type="molecule type" value="Genomic_DNA"/>
</dbReference>
<dbReference type="InterPro" id="IPR003741">
    <property type="entry name" value="LUD_dom"/>
</dbReference>
<keyword evidence="3" id="KW-1185">Reference proteome</keyword>
<reference evidence="3" key="1">
    <citation type="journal article" date="2019" name="Int. J. Syst. Evol. Microbiol.">
        <title>The Global Catalogue of Microorganisms (GCM) 10K type strain sequencing project: providing services to taxonomists for standard genome sequencing and annotation.</title>
        <authorList>
            <consortium name="The Broad Institute Genomics Platform"/>
            <consortium name="The Broad Institute Genome Sequencing Center for Infectious Disease"/>
            <person name="Wu L."/>
            <person name="Ma J."/>
        </authorList>
    </citation>
    <scope>NUCLEOTIDE SEQUENCE [LARGE SCALE GENOMIC DNA]</scope>
    <source>
        <strain evidence="3">CCM 8725</strain>
    </source>
</reference>
<organism evidence="2 3">
    <name type="scientific">Paenibacillus rhizoplanae</name>
    <dbReference type="NCBI Taxonomy" id="1917181"/>
    <lineage>
        <taxon>Bacteria</taxon>
        <taxon>Bacillati</taxon>
        <taxon>Bacillota</taxon>
        <taxon>Bacilli</taxon>
        <taxon>Bacillales</taxon>
        <taxon>Paenibacillaceae</taxon>
        <taxon>Paenibacillus</taxon>
    </lineage>
</organism>
<dbReference type="RefSeq" id="WP_209990510.1">
    <property type="nucleotide sequence ID" value="NZ_JBHSVQ010000001.1"/>
</dbReference>
<dbReference type="Gene3D" id="3.40.50.10420">
    <property type="entry name" value="NagB/RpiA/CoA transferase-like"/>
    <property type="match status" value="1"/>
</dbReference>
<evidence type="ECO:0000313" key="2">
    <source>
        <dbReference type="EMBL" id="MFD2413927.1"/>
    </source>
</evidence>
<evidence type="ECO:0000313" key="3">
    <source>
        <dbReference type="Proteomes" id="UP001597448"/>
    </source>
</evidence>
<evidence type="ECO:0000259" key="1">
    <source>
        <dbReference type="Pfam" id="PF02589"/>
    </source>
</evidence>
<protein>
    <submittedName>
        <fullName evidence="2">Lactate utilization protein C</fullName>
    </submittedName>
</protein>
<dbReference type="PANTHER" id="PTHR43682">
    <property type="entry name" value="LACTATE UTILIZATION PROTEIN C"/>
    <property type="match status" value="1"/>
</dbReference>
<feature type="domain" description="LUD" evidence="1">
    <location>
        <begin position="57"/>
        <end position="232"/>
    </location>
</feature>
<accession>A0ABW5FJH7</accession>
<proteinExistence type="predicted"/>
<dbReference type="SUPFAM" id="SSF100950">
    <property type="entry name" value="NagB/RpiA/CoA transferase-like"/>
    <property type="match status" value="1"/>
</dbReference>